<gene>
    <name evidence="1" type="ORF">EVEC_LOCUS786</name>
</gene>
<keyword evidence="2" id="KW-1185">Reference proteome</keyword>
<dbReference type="InterPro" id="IPR019734">
    <property type="entry name" value="TPR_rpt"/>
</dbReference>
<dbReference type="PANTHER" id="PTHR31859:SF9">
    <property type="entry name" value="TETRATRICOPEPTIDE REPEAT PROTEIN 39B"/>
    <property type="match status" value="1"/>
</dbReference>
<dbReference type="Proteomes" id="UP000274131">
    <property type="component" value="Unassembled WGS sequence"/>
</dbReference>
<accession>A0A3P6H093</accession>
<dbReference type="OrthoDB" id="43460at2759"/>
<name>A0A3P6H093_ENTVE</name>
<evidence type="ECO:0000313" key="2">
    <source>
        <dbReference type="Proteomes" id="UP000274131"/>
    </source>
</evidence>
<dbReference type="InterPro" id="IPR011990">
    <property type="entry name" value="TPR-like_helical_dom_sf"/>
</dbReference>
<dbReference type="PANTHER" id="PTHR31859">
    <property type="entry name" value="TETRATRICOPEPTIDE REPEAT PROTEIN 39 FAMILY MEMBER"/>
    <property type="match status" value="1"/>
</dbReference>
<dbReference type="SUPFAM" id="SSF48452">
    <property type="entry name" value="TPR-like"/>
    <property type="match status" value="1"/>
</dbReference>
<evidence type="ECO:0008006" key="3">
    <source>
        <dbReference type="Google" id="ProtNLM"/>
    </source>
</evidence>
<organism evidence="1 2">
    <name type="scientific">Enterobius vermicularis</name>
    <name type="common">Human pinworm</name>
    <dbReference type="NCBI Taxonomy" id="51028"/>
    <lineage>
        <taxon>Eukaryota</taxon>
        <taxon>Metazoa</taxon>
        <taxon>Ecdysozoa</taxon>
        <taxon>Nematoda</taxon>
        <taxon>Chromadorea</taxon>
        <taxon>Rhabditida</taxon>
        <taxon>Spirurina</taxon>
        <taxon>Oxyuridomorpha</taxon>
        <taxon>Oxyuroidea</taxon>
        <taxon>Oxyuridae</taxon>
        <taxon>Enterobius</taxon>
    </lineage>
</organism>
<proteinExistence type="predicted"/>
<protein>
    <recommendedName>
        <fullName evidence="3">TPR_REGION domain-containing protein</fullName>
    </recommendedName>
</protein>
<evidence type="ECO:0000313" key="1">
    <source>
        <dbReference type="EMBL" id="VDD85643.1"/>
    </source>
</evidence>
<dbReference type="STRING" id="51028.A0A3P6H093"/>
<dbReference type="AlphaFoldDB" id="A0A3P6H093"/>
<dbReference type="SMART" id="SM00028">
    <property type="entry name" value="TPR"/>
    <property type="match status" value="3"/>
</dbReference>
<dbReference type="Gene3D" id="1.25.40.10">
    <property type="entry name" value="Tetratricopeptide repeat domain"/>
    <property type="match status" value="1"/>
</dbReference>
<dbReference type="Pfam" id="PF10300">
    <property type="entry name" value="Iml2-TPR_39"/>
    <property type="match status" value="1"/>
</dbReference>
<sequence length="504" mass="57878">MVNLSYCIRYSFRYDPTTLLDSIGEARKALDLFLNNKFEEAEGMIMFFFFEVAKCSFFLEELHAELCYAELLLFHAVLTFLHDESLTNFIRGAFRIRSCFQSFRECQKLLRCNIWSNRDIRVKNQFESGTHLGVGTFNLLLSTLPARILRLLKIVGYSGDKVRNTGMCELFAGVAMPGTLRATLCSLVLLTWHLFATFFIGGESPDIGLCNRLLKPLKKRYPQGAIICFLEARLELAVGNSKAAVELYERSINSQSRYPQIHHVCYWELVFVHSFLHRWVEAILYSRRLKNESNWSPCVYSYLLAVLLSAGEKSEAKKKEIHELLLKVPQLMIRVSGKSIPLEKFCARKSDRFGRCGSIFLAHYEFLYLLSGFSIISSNAKIIESTMEDIDREFKIAVDCDDKSLYYLLKGVCLRYLGRMGDADICFKQVLEQEGDLVDHKHLPPNATFEMALLRIKQNKRKEAEELLAKARSYKGYMLENRLHLQIHSATEAIGVCTPLSPTF</sequence>
<dbReference type="InterPro" id="IPR019412">
    <property type="entry name" value="IML2/TPR_39"/>
</dbReference>
<dbReference type="EMBL" id="UXUI01007138">
    <property type="protein sequence ID" value="VDD85643.1"/>
    <property type="molecule type" value="Genomic_DNA"/>
</dbReference>
<reference evidence="1 2" key="1">
    <citation type="submission" date="2018-10" db="EMBL/GenBank/DDBJ databases">
        <authorList>
            <consortium name="Pathogen Informatics"/>
        </authorList>
    </citation>
    <scope>NUCLEOTIDE SEQUENCE [LARGE SCALE GENOMIC DNA]</scope>
</reference>